<comment type="caution">
    <text evidence="1">The sequence shown here is derived from an EMBL/GenBank/DDBJ whole genome shotgun (WGS) entry which is preliminary data.</text>
</comment>
<keyword evidence="2" id="KW-1185">Reference proteome</keyword>
<organism evidence="1 2">
    <name type="scientific">Racocetra persica</name>
    <dbReference type="NCBI Taxonomy" id="160502"/>
    <lineage>
        <taxon>Eukaryota</taxon>
        <taxon>Fungi</taxon>
        <taxon>Fungi incertae sedis</taxon>
        <taxon>Mucoromycota</taxon>
        <taxon>Glomeromycotina</taxon>
        <taxon>Glomeromycetes</taxon>
        <taxon>Diversisporales</taxon>
        <taxon>Gigasporaceae</taxon>
        <taxon>Racocetra</taxon>
    </lineage>
</organism>
<accession>A0ACA9N598</accession>
<gene>
    <name evidence="1" type="ORF">RPERSI_LOCUS7187</name>
</gene>
<dbReference type="Proteomes" id="UP000789920">
    <property type="component" value="Unassembled WGS sequence"/>
</dbReference>
<evidence type="ECO:0000313" key="2">
    <source>
        <dbReference type="Proteomes" id="UP000789920"/>
    </source>
</evidence>
<protein>
    <submittedName>
        <fullName evidence="1">23403_t:CDS:1</fullName>
    </submittedName>
</protein>
<sequence length="145" mass="16905">MNEKNPNFSNNNFSGSLKALKNCRELEYVCIGYQTNIKGGLEYLPIEKLTYFAHPELMAKVKHPDKEKVIMELEEEITEKDKLVNELELKIADTKKELENVKTNEAEKTEKIARLESKLKELEKAKQNLENELKIERDHAKDLDE</sequence>
<evidence type="ECO:0000313" key="1">
    <source>
        <dbReference type="EMBL" id="CAG8632920.1"/>
    </source>
</evidence>
<name>A0ACA9N598_9GLOM</name>
<dbReference type="EMBL" id="CAJVQC010011932">
    <property type="protein sequence ID" value="CAG8632920.1"/>
    <property type="molecule type" value="Genomic_DNA"/>
</dbReference>
<proteinExistence type="predicted"/>
<reference evidence="1" key="1">
    <citation type="submission" date="2021-06" db="EMBL/GenBank/DDBJ databases">
        <authorList>
            <person name="Kallberg Y."/>
            <person name="Tangrot J."/>
            <person name="Rosling A."/>
        </authorList>
    </citation>
    <scope>NUCLEOTIDE SEQUENCE</scope>
    <source>
        <strain evidence="1">MA461A</strain>
    </source>
</reference>